<dbReference type="FunFam" id="2.40.40.20:FF:000005">
    <property type="entry name" value="Periplasmic nitrate reductase"/>
    <property type="match status" value="1"/>
</dbReference>
<keyword evidence="5" id="KW-0479">Metal-binding</keyword>
<keyword evidence="8" id="KW-0411">Iron-sulfur</keyword>
<evidence type="ECO:0000256" key="5">
    <source>
        <dbReference type="ARBA" id="ARBA00022723"/>
    </source>
</evidence>
<dbReference type="SUPFAM" id="SSF53706">
    <property type="entry name" value="Formate dehydrogenase/DMSO reductase, domains 1-3"/>
    <property type="match status" value="1"/>
</dbReference>
<keyword evidence="6" id="KW-0560">Oxidoreductase</keyword>
<dbReference type="Gene3D" id="3.40.50.740">
    <property type="match status" value="1"/>
</dbReference>
<feature type="non-terminal residue" evidence="10">
    <location>
        <position position="1"/>
    </location>
</feature>
<feature type="domain" description="Molybdopterin dinucleotide-binding" evidence="9">
    <location>
        <begin position="90"/>
        <end position="196"/>
    </location>
</feature>
<comment type="caution">
    <text evidence="10">The sequence shown here is derived from an EMBL/GenBank/DDBJ whole genome shotgun (WGS) entry which is preliminary data.</text>
</comment>
<dbReference type="GO" id="GO:0051539">
    <property type="term" value="F:4 iron, 4 sulfur cluster binding"/>
    <property type="evidence" value="ECO:0007669"/>
    <property type="project" value="UniProtKB-KW"/>
</dbReference>
<dbReference type="Gene3D" id="2.40.40.20">
    <property type="match status" value="1"/>
</dbReference>
<name>X1NWY8_9ZZZZ</name>
<protein>
    <recommendedName>
        <fullName evidence="9">Molybdopterin dinucleotide-binding domain-containing protein</fullName>
    </recommendedName>
</protein>
<evidence type="ECO:0000256" key="1">
    <source>
        <dbReference type="ARBA" id="ARBA00001942"/>
    </source>
</evidence>
<evidence type="ECO:0000256" key="6">
    <source>
        <dbReference type="ARBA" id="ARBA00023002"/>
    </source>
</evidence>
<organism evidence="10">
    <name type="scientific">marine sediment metagenome</name>
    <dbReference type="NCBI Taxonomy" id="412755"/>
    <lineage>
        <taxon>unclassified sequences</taxon>
        <taxon>metagenomes</taxon>
        <taxon>ecological metagenomes</taxon>
    </lineage>
</organism>
<dbReference type="AlphaFoldDB" id="X1NWY8"/>
<evidence type="ECO:0000256" key="7">
    <source>
        <dbReference type="ARBA" id="ARBA00023004"/>
    </source>
</evidence>
<dbReference type="PANTHER" id="PTHR43742:SF2">
    <property type="entry name" value="ASSIMILATORY NITRATE REDUCTASE CATALYTIC SUBUNIT"/>
    <property type="match status" value="1"/>
</dbReference>
<sequence length="205" mass="22409">TCQIARKMGSKGFDFENPSQIMDEIASVSPSYGGISFARLEDGGLQWPCPTEEHPGTPILHSQLFTRGKGQFVPLEYKPSKELPDEEYPLILTTGRSLFHWHTGTMTRKVSGLNTFMGEELVEINPEDASALGVADGEKIKVISRRGEVVAKAKVTEVSPVGVVFMTFHFAESSGNVLTNPVLDPVAKIPEFKVCAVRVEKTKTG</sequence>
<gene>
    <name evidence="10" type="ORF">S06H3_45651</name>
</gene>
<evidence type="ECO:0000256" key="2">
    <source>
        <dbReference type="ARBA" id="ARBA00001966"/>
    </source>
</evidence>
<dbReference type="CDD" id="cd02790">
    <property type="entry name" value="MopB_CT_Formate-Dh_H"/>
    <property type="match status" value="1"/>
</dbReference>
<evidence type="ECO:0000259" key="9">
    <source>
        <dbReference type="Pfam" id="PF01568"/>
    </source>
</evidence>
<evidence type="ECO:0000256" key="3">
    <source>
        <dbReference type="ARBA" id="ARBA00022485"/>
    </source>
</evidence>
<dbReference type="GO" id="GO:0016491">
    <property type="term" value="F:oxidoreductase activity"/>
    <property type="evidence" value="ECO:0007669"/>
    <property type="project" value="UniProtKB-KW"/>
</dbReference>
<keyword evidence="7" id="KW-0408">Iron</keyword>
<dbReference type="InterPro" id="IPR050612">
    <property type="entry name" value="Prok_Mopterin_Oxidored"/>
</dbReference>
<evidence type="ECO:0000256" key="8">
    <source>
        <dbReference type="ARBA" id="ARBA00023014"/>
    </source>
</evidence>
<evidence type="ECO:0000256" key="4">
    <source>
        <dbReference type="ARBA" id="ARBA00022505"/>
    </source>
</evidence>
<dbReference type="PANTHER" id="PTHR43742">
    <property type="entry name" value="TRIMETHYLAMINE-N-OXIDE REDUCTASE"/>
    <property type="match status" value="1"/>
</dbReference>
<reference evidence="10" key="1">
    <citation type="journal article" date="2014" name="Front. Microbiol.">
        <title>High frequency of phylogenetically diverse reductive dehalogenase-homologous genes in deep subseafloor sedimentary metagenomes.</title>
        <authorList>
            <person name="Kawai M."/>
            <person name="Futagami T."/>
            <person name="Toyoda A."/>
            <person name="Takaki Y."/>
            <person name="Nishi S."/>
            <person name="Hori S."/>
            <person name="Arai W."/>
            <person name="Tsubouchi T."/>
            <person name="Morono Y."/>
            <person name="Uchiyama I."/>
            <person name="Ito T."/>
            <person name="Fujiyama A."/>
            <person name="Inagaki F."/>
            <person name="Takami H."/>
        </authorList>
    </citation>
    <scope>NUCLEOTIDE SEQUENCE</scope>
    <source>
        <strain evidence="10">Expedition CK06-06</strain>
    </source>
</reference>
<comment type="cofactor">
    <cofactor evidence="1">
        <name>Mo-bis(molybdopterin guanine dinucleotide)</name>
        <dbReference type="ChEBI" id="CHEBI:60539"/>
    </cofactor>
</comment>
<dbReference type="SUPFAM" id="SSF50692">
    <property type="entry name" value="ADC-like"/>
    <property type="match status" value="1"/>
</dbReference>
<dbReference type="GO" id="GO:0043546">
    <property type="term" value="F:molybdopterin cofactor binding"/>
    <property type="evidence" value="ECO:0007669"/>
    <property type="project" value="InterPro"/>
</dbReference>
<dbReference type="InterPro" id="IPR009010">
    <property type="entry name" value="Asp_de-COase-like_dom_sf"/>
</dbReference>
<dbReference type="GO" id="GO:0046872">
    <property type="term" value="F:metal ion binding"/>
    <property type="evidence" value="ECO:0007669"/>
    <property type="project" value="UniProtKB-KW"/>
</dbReference>
<dbReference type="Pfam" id="PF01568">
    <property type="entry name" value="Molydop_binding"/>
    <property type="match status" value="1"/>
</dbReference>
<dbReference type="InterPro" id="IPR006657">
    <property type="entry name" value="MoPterin_dinucl-bd_dom"/>
</dbReference>
<keyword evidence="4" id="KW-0500">Molybdenum</keyword>
<dbReference type="InterPro" id="IPR041925">
    <property type="entry name" value="CT_Formate-Dh_H"/>
</dbReference>
<keyword evidence="3" id="KW-0004">4Fe-4S</keyword>
<comment type="cofactor">
    <cofactor evidence="2">
        <name>[4Fe-4S] cluster</name>
        <dbReference type="ChEBI" id="CHEBI:49883"/>
    </cofactor>
</comment>
<dbReference type="EMBL" id="BARV01028534">
    <property type="protein sequence ID" value="GAI34736.1"/>
    <property type="molecule type" value="Genomic_DNA"/>
</dbReference>
<proteinExistence type="predicted"/>
<evidence type="ECO:0000313" key="10">
    <source>
        <dbReference type="EMBL" id="GAI34736.1"/>
    </source>
</evidence>
<accession>X1NWY8</accession>